<reference evidence="3 4" key="1">
    <citation type="submission" date="2016-09" db="EMBL/GenBank/DDBJ databases">
        <title>Extensive genetic diversity and differential bi-allelic expression allows diatom success in the polar Southern Ocean.</title>
        <authorList>
            <consortium name="DOE Joint Genome Institute"/>
            <person name="Mock T."/>
            <person name="Otillar R.P."/>
            <person name="Strauss J."/>
            <person name="Dupont C."/>
            <person name="Frickenhaus S."/>
            <person name="Maumus F."/>
            <person name="Mcmullan M."/>
            <person name="Sanges R."/>
            <person name="Schmutz J."/>
            <person name="Toseland A."/>
            <person name="Valas R."/>
            <person name="Veluchamy A."/>
            <person name="Ward B.J."/>
            <person name="Allen A."/>
            <person name="Barry K."/>
            <person name="Falciatore A."/>
            <person name="Ferrante M."/>
            <person name="Fortunato A.E."/>
            <person name="Gloeckner G."/>
            <person name="Gruber A."/>
            <person name="Hipkin R."/>
            <person name="Janech M."/>
            <person name="Kroth P."/>
            <person name="Leese F."/>
            <person name="Lindquist E."/>
            <person name="Lyon B.R."/>
            <person name="Martin J."/>
            <person name="Mayer C."/>
            <person name="Parker M."/>
            <person name="Quesneville H."/>
            <person name="Raymond J."/>
            <person name="Uhlig C."/>
            <person name="Valentin K.U."/>
            <person name="Worden A.Z."/>
            <person name="Armbrust E.V."/>
            <person name="Bowler C."/>
            <person name="Green B."/>
            <person name="Moulton V."/>
            <person name="Van Oosterhout C."/>
            <person name="Grigoriev I."/>
        </authorList>
    </citation>
    <scope>NUCLEOTIDE SEQUENCE [LARGE SCALE GENOMIC DNA]</scope>
    <source>
        <strain evidence="3 4">CCMP1102</strain>
    </source>
</reference>
<feature type="signal peptide" evidence="2">
    <location>
        <begin position="1"/>
        <end position="19"/>
    </location>
</feature>
<dbReference type="EMBL" id="KV784354">
    <property type="protein sequence ID" value="OEU20501.1"/>
    <property type="molecule type" value="Genomic_DNA"/>
</dbReference>
<dbReference type="AlphaFoldDB" id="A0A1E7FQQ2"/>
<feature type="region of interest" description="Disordered" evidence="1">
    <location>
        <begin position="131"/>
        <end position="162"/>
    </location>
</feature>
<dbReference type="OrthoDB" id="45376at2759"/>
<organism evidence="3 4">
    <name type="scientific">Fragilariopsis cylindrus CCMP1102</name>
    <dbReference type="NCBI Taxonomy" id="635003"/>
    <lineage>
        <taxon>Eukaryota</taxon>
        <taxon>Sar</taxon>
        <taxon>Stramenopiles</taxon>
        <taxon>Ochrophyta</taxon>
        <taxon>Bacillariophyta</taxon>
        <taxon>Bacillariophyceae</taxon>
        <taxon>Bacillariophycidae</taxon>
        <taxon>Bacillariales</taxon>
        <taxon>Bacillariaceae</taxon>
        <taxon>Fragilariopsis</taxon>
    </lineage>
</organism>
<feature type="compositionally biased region" description="Low complexity" evidence="1">
    <location>
        <begin position="133"/>
        <end position="146"/>
    </location>
</feature>
<feature type="compositionally biased region" description="Acidic residues" evidence="1">
    <location>
        <begin position="147"/>
        <end position="162"/>
    </location>
</feature>
<keyword evidence="2" id="KW-0732">Signal</keyword>
<evidence type="ECO:0000313" key="3">
    <source>
        <dbReference type="EMBL" id="OEU20501.1"/>
    </source>
</evidence>
<evidence type="ECO:0000256" key="2">
    <source>
        <dbReference type="SAM" id="SignalP"/>
    </source>
</evidence>
<name>A0A1E7FQQ2_9STRA</name>
<evidence type="ECO:0000256" key="1">
    <source>
        <dbReference type="SAM" id="MobiDB-lite"/>
    </source>
</evidence>
<sequence length="162" mass="16881">MKSFGAIILAAAFACSTDAFTTQNTLGRPSLTLGATETATETAISMASIRKDIASLTADNFDATLKKVEPFLLKDAGVTFHAKCVKRIKVQAGALGATMPADYAKEAKATEKRRNKQKAFVEAKIEETKAAAEEAAAEAAAAAEAPPAEEESSEAEEAPAAE</sequence>
<proteinExistence type="predicted"/>
<evidence type="ECO:0000313" key="4">
    <source>
        <dbReference type="Proteomes" id="UP000095751"/>
    </source>
</evidence>
<feature type="chain" id="PRO_5009193491" evidence="2">
    <location>
        <begin position="20"/>
        <end position="162"/>
    </location>
</feature>
<keyword evidence="4" id="KW-1185">Reference proteome</keyword>
<dbReference type="KEGG" id="fcy:FRACYDRAFT_267662"/>
<protein>
    <submittedName>
        <fullName evidence="3">Uncharacterized protein</fullName>
    </submittedName>
</protein>
<dbReference type="Proteomes" id="UP000095751">
    <property type="component" value="Unassembled WGS sequence"/>
</dbReference>
<gene>
    <name evidence="3" type="ORF">FRACYDRAFT_267662</name>
</gene>
<accession>A0A1E7FQQ2</accession>
<dbReference type="InParanoid" id="A0A1E7FQQ2"/>
<dbReference type="PROSITE" id="PS51257">
    <property type="entry name" value="PROKAR_LIPOPROTEIN"/>
    <property type="match status" value="1"/>
</dbReference>